<dbReference type="InterPro" id="IPR038727">
    <property type="entry name" value="NadR/Ttd14_AAA_dom"/>
</dbReference>
<dbReference type="EMBL" id="JBHTBN010000002">
    <property type="protein sequence ID" value="MFC7357053.1"/>
    <property type="molecule type" value="Genomic_DNA"/>
</dbReference>
<name>A0ABW2MT32_9FLAO</name>
<accession>A0ABW2MT32</accession>
<dbReference type="RefSeq" id="WP_380216902.1">
    <property type="nucleotide sequence ID" value="NZ_JBHTBN010000002.1"/>
</dbReference>
<dbReference type="InterPro" id="IPR027417">
    <property type="entry name" value="P-loop_NTPase"/>
</dbReference>
<evidence type="ECO:0000313" key="2">
    <source>
        <dbReference type="EMBL" id="MFC7357053.1"/>
    </source>
</evidence>
<dbReference type="SUPFAM" id="SSF52540">
    <property type="entry name" value="P-loop containing nucleoside triphosphate hydrolases"/>
    <property type="match status" value="1"/>
</dbReference>
<keyword evidence="3" id="KW-1185">Reference proteome</keyword>
<dbReference type="Proteomes" id="UP001596415">
    <property type="component" value="Unassembled WGS sequence"/>
</dbReference>
<evidence type="ECO:0000313" key="3">
    <source>
        <dbReference type="Proteomes" id="UP001596415"/>
    </source>
</evidence>
<reference evidence="3" key="1">
    <citation type="journal article" date="2019" name="Int. J. Syst. Evol. Microbiol.">
        <title>The Global Catalogue of Microorganisms (GCM) 10K type strain sequencing project: providing services to taxonomists for standard genome sequencing and annotation.</title>
        <authorList>
            <consortium name="The Broad Institute Genomics Platform"/>
            <consortium name="The Broad Institute Genome Sequencing Center for Infectious Disease"/>
            <person name="Wu L."/>
            <person name="Ma J."/>
        </authorList>
    </citation>
    <scope>NUCLEOTIDE SEQUENCE [LARGE SCALE GENOMIC DNA]</scope>
    <source>
        <strain evidence="3">CGMCC 1.16306</strain>
    </source>
</reference>
<protein>
    <submittedName>
        <fullName evidence="2">AAA family ATPase</fullName>
    </submittedName>
</protein>
<dbReference type="Gene3D" id="3.40.50.300">
    <property type="entry name" value="P-loop containing nucleotide triphosphate hydrolases"/>
    <property type="match status" value="1"/>
</dbReference>
<evidence type="ECO:0000259" key="1">
    <source>
        <dbReference type="Pfam" id="PF13521"/>
    </source>
</evidence>
<dbReference type="Pfam" id="PF13521">
    <property type="entry name" value="AAA_28"/>
    <property type="match status" value="1"/>
</dbReference>
<gene>
    <name evidence="2" type="ORF">ACFQO1_05100</name>
</gene>
<comment type="caution">
    <text evidence="2">The sequence shown here is derived from an EMBL/GenBank/DDBJ whole genome shotgun (WGS) entry which is preliminary data.</text>
</comment>
<proteinExistence type="predicted"/>
<feature type="domain" description="NadR/Ttd14 AAA" evidence="1">
    <location>
        <begin position="4"/>
        <end position="168"/>
    </location>
</feature>
<organism evidence="2 3">
    <name type="scientific">Jejudonia soesokkakensis</name>
    <dbReference type="NCBI Taxonomy" id="1323432"/>
    <lineage>
        <taxon>Bacteria</taxon>
        <taxon>Pseudomonadati</taxon>
        <taxon>Bacteroidota</taxon>
        <taxon>Flavobacteriia</taxon>
        <taxon>Flavobacteriales</taxon>
        <taxon>Flavobacteriaceae</taxon>
        <taxon>Jejudonia</taxon>
    </lineage>
</organism>
<sequence>MPQRIAIIGGPGSGKTTLINHLEELGHAVMHEISRDVTKKAQEEGIDQLFLEDPILFSKLLLEGRLEQFNAVSDWETDIVFFDRGLPDVPIYMDFIKVSYPEYFRETCSNNTYDAVFMLPPWKAIYQQDNERYESFEQAKTIYQFLKKGYASYGYDIIEIPTGTVEERITFLQTKLQNN</sequence>